<proteinExistence type="inferred from homology"/>
<comment type="caution">
    <text evidence="3">The sequence shown here is derived from an EMBL/GenBank/DDBJ whole genome shotgun (WGS) entry which is preliminary data.</text>
</comment>
<organism evidence="3 4">
    <name type="scientific">Shackletoniella antarctica</name>
    <dbReference type="NCBI Taxonomy" id="268115"/>
    <lineage>
        <taxon>Bacteria</taxon>
        <taxon>Bacillati</taxon>
        <taxon>Cyanobacteriota</taxon>
        <taxon>Cyanophyceae</taxon>
        <taxon>Oculatellales</taxon>
        <taxon>Oculatellaceae</taxon>
        <taxon>Shackletoniella</taxon>
    </lineage>
</organism>
<protein>
    <submittedName>
        <fullName evidence="3">Type II toxin-antitoxin system mRNA interferase toxin, RelE/StbE family</fullName>
    </submittedName>
</protein>
<dbReference type="NCBIfam" id="TIGR02385">
    <property type="entry name" value="RelE_StbE"/>
    <property type="match status" value="1"/>
</dbReference>
<dbReference type="Gene3D" id="3.30.2310.20">
    <property type="entry name" value="RelE-like"/>
    <property type="match status" value="1"/>
</dbReference>
<evidence type="ECO:0000313" key="3">
    <source>
        <dbReference type="EMBL" id="PZO35986.1"/>
    </source>
</evidence>
<evidence type="ECO:0000313" key="4">
    <source>
        <dbReference type="Proteomes" id="UP000249081"/>
    </source>
</evidence>
<evidence type="ECO:0000256" key="2">
    <source>
        <dbReference type="ARBA" id="ARBA00022649"/>
    </source>
</evidence>
<keyword evidence="2" id="KW-1277">Toxin-antitoxin system</keyword>
<dbReference type="Proteomes" id="UP000249081">
    <property type="component" value="Unassembled WGS sequence"/>
</dbReference>
<dbReference type="InterPro" id="IPR035093">
    <property type="entry name" value="RelE/ParE_toxin_dom_sf"/>
</dbReference>
<name>A0A2W4VUE4_9CYAN</name>
<dbReference type="AlphaFoldDB" id="A0A2W4VUE4"/>
<sequence length="86" mass="10058">MAPYEVQFKASAAKEFRKLTLEVKGRIQKAIDGLRTDPRPAAMKKLAGETNLYRIRVGDYRVVYEIDDSNQFIVVTRVRHRRDVYQ</sequence>
<comment type="similarity">
    <text evidence="1">Belongs to the RelE toxin family.</text>
</comment>
<reference evidence="3 4" key="2">
    <citation type="submission" date="2018-06" db="EMBL/GenBank/DDBJ databases">
        <title>Metagenomic assembly of (sub)arctic Cyanobacteria and their associated microbiome from non-axenic cultures.</title>
        <authorList>
            <person name="Baurain D."/>
        </authorList>
    </citation>
    <scope>NUCLEOTIDE SEQUENCE [LARGE SCALE GENOMIC DNA]</scope>
    <source>
        <strain evidence="3">ULC041bin1</strain>
    </source>
</reference>
<dbReference type="PANTHER" id="PTHR35601">
    <property type="entry name" value="TOXIN RELE"/>
    <property type="match status" value="1"/>
</dbReference>
<dbReference type="SUPFAM" id="SSF143011">
    <property type="entry name" value="RelE-like"/>
    <property type="match status" value="1"/>
</dbReference>
<dbReference type="PANTHER" id="PTHR35601:SF1">
    <property type="entry name" value="TOXIN RELE"/>
    <property type="match status" value="1"/>
</dbReference>
<dbReference type="Pfam" id="PF05016">
    <property type="entry name" value="ParE_toxin"/>
    <property type="match status" value="1"/>
</dbReference>
<accession>A0A2W4VUE4</accession>
<dbReference type="InterPro" id="IPR007712">
    <property type="entry name" value="RelE/ParE_toxin"/>
</dbReference>
<gene>
    <name evidence="3" type="ORF">DCF17_17895</name>
</gene>
<reference evidence="4" key="1">
    <citation type="submission" date="2018-04" db="EMBL/GenBank/DDBJ databases">
        <authorList>
            <person name="Cornet L."/>
        </authorList>
    </citation>
    <scope>NUCLEOTIDE SEQUENCE [LARGE SCALE GENOMIC DNA]</scope>
</reference>
<evidence type="ECO:0000256" key="1">
    <source>
        <dbReference type="ARBA" id="ARBA00006226"/>
    </source>
</evidence>
<dbReference type="EMBL" id="QBMN01000153">
    <property type="protein sequence ID" value="PZO35986.1"/>
    <property type="molecule type" value="Genomic_DNA"/>
</dbReference>